<evidence type="ECO:0008006" key="3">
    <source>
        <dbReference type="Google" id="ProtNLM"/>
    </source>
</evidence>
<dbReference type="EMBL" id="JBICRM010000097">
    <property type="protein sequence ID" value="MFG1711324.1"/>
    <property type="molecule type" value="Genomic_DNA"/>
</dbReference>
<evidence type="ECO:0000313" key="1">
    <source>
        <dbReference type="EMBL" id="MFG1711324.1"/>
    </source>
</evidence>
<evidence type="ECO:0000313" key="2">
    <source>
        <dbReference type="Proteomes" id="UP001603978"/>
    </source>
</evidence>
<name>A0ABW7AZ76_9ACTN</name>
<sequence>MLLPVNVLWHRRDEVSVIGEALTRSALGEGFRSIARVLGRPEATVRAWIRRMRSVAEPVRVAFTLVRAALVSEAPALAGAASPLADAVHAVLAAAAAAGQAFAELADIAAGAPWEVACAVTGGMLLAPPIIGFSINMNRTLVAFGC</sequence>
<organism evidence="1 2">
    <name type="scientific">Nonomuraea marmarensis</name>
    <dbReference type="NCBI Taxonomy" id="3351344"/>
    <lineage>
        <taxon>Bacteria</taxon>
        <taxon>Bacillati</taxon>
        <taxon>Actinomycetota</taxon>
        <taxon>Actinomycetes</taxon>
        <taxon>Streptosporangiales</taxon>
        <taxon>Streptosporangiaceae</taxon>
        <taxon>Nonomuraea</taxon>
    </lineage>
</organism>
<protein>
    <recommendedName>
        <fullName evidence="3">Helix-turn-helix domain-containing protein</fullName>
    </recommendedName>
</protein>
<gene>
    <name evidence="1" type="ORF">ACFLIM_50075</name>
</gene>
<keyword evidence="2" id="KW-1185">Reference proteome</keyword>
<comment type="caution">
    <text evidence="1">The sequence shown here is derived from an EMBL/GenBank/DDBJ whole genome shotgun (WGS) entry which is preliminary data.</text>
</comment>
<dbReference type="RefSeq" id="WP_393177985.1">
    <property type="nucleotide sequence ID" value="NZ_JBICRM010000097.1"/>
</dbReference>
<proteinExistence type="predicted"/>
<reference evidence="1 2" key="1">
    <citation type="submission" date="2024-10" db="EMBL/GenBank/DDBJ databases">
        <authorList>
            <person name="Topkara A.R."/>
            <person name="Saygin H."/>
        </authorList>
    </citation>
    <scope>NUCLEOTIDE SEQUENCE [LARGE SCALE GENOMIC DNA]</scope>
    <source>
        <strain evidence="1 2">M3C6</strain>
    </source>
</reference>
<accession>A0ABW7AZ76</accession>
<dbReference type="Proteomes" id="UP001603978">
    <property type="component" value="Unassembled WGS sequence"/>
</dbReference>